<dbReference type="EMBL" id="CP101509">
    <property type="protein sequence ID" value="UTV30460.1"/>
    <property type="molecule type" value="Genomic_DNA"/>
</dbReference>
<organism evidence="2 3">
    <name type="scientific">Photobacterium atrarenae</name>
    <dbReference type="NCBI Taxonomy" id="865757"/>
    <lineage>
        <taxon>Bacteria</taxon>
        <taxon>Pseudomonadati</taxon>
        <taxon>Pseudomonadota</taxon>
        <taxon>Gammaproteobacteria</taxon>
        <taxon>Vibrionales</taxon>
        <taxon>Vibrionaceae</taxon>
        <taxon>Photobacterium</taxon>
    </lineage>
</organism>
<dbReference type="Pfam" id="PF00534">
    <property type="entry name" value="Glycos_transf_1"/>
    <property type="match status" value="1"/>
</dbReference>
<feature type="domain" description="Glycosyl transferase family 1" evidence="1">
    <location>
        <begin position="258"/>
        <end position="405"/>
    </location>
</feature>
<proteinExistence type="predicted"/>
<keyword evidence="3" id="KW-1185">Reference proteome</keyword>
<dbReference type="PANTHER" id="PTHR12526">
    <property type="entry name" value="GLYCOSYLTRANSFERASE"/>
    <property type="match status" value="1"/>
</dbReference>
<protein>
    <submittedName>
        <fullName evidence="2">Glycosyltransferase family 4 protein</fullName>
    </submittedName>
</protein>
<sequence length="435" mass="48432">MFLVVHPVGNNATRMLIKAMSDSDALHSFHTSLAYHDGLQSKLLPRFVVEQLKRRSFPGIPKRKVMTYPYFNLARIAAQRLNFTKLVNNASGRLGVEKLYHYIDSHVANYIESQPNEQLSSVYGFDGKCLSTFRRARELGHLRLYYEAACGYTPHVAQVMAEEKELNPAWRASIPVIQQATIDRHEEELHLADHIIVASSIVKNDLIKHNIHKTISVVPYGSPHVSDSPHVPGSPHVSGSPLITETSTVSMAHQSPLNVMYVGSLSQQKGISYLFDAFKKVGGHQNLNITIVGQDYSLGRNKALAKHLKHYQWYKSAPNNQIIQLLKTADILVLPSLTEAFGLVVLEALSQGTAVIVSDQCGASDLIVHGSNGYVVPVRCSDAIAEKLTVLDQDRDQLRAMKLAAIETARTYSWQQYAESIRHSLGIEQNDFSCQ</sequence>
<dbReference type="SUPFAM" id="SSF53756">
    <property type="entry name" value="UDP-Glycosyltransferase/glycogen phosphorylase"/>
    <property type="match status" value="1"/>
</dbReference>
<dbReference type="RefSeq" id="WP_255391819.1">
    <property type="nucleotide sequence ID" value="NZ_CP101509.1"/>
</dbReference>
<dbReference type="InterPro" id="IPR001296">
    <property type="entry name" value="Glyco_trans_1"/>
</dbReference>
<dbReference type="Gene3D" id="3.40.50.2000">
    <property type="entry name" value="Glycogen Phosphorylase B"/>
    <property type="match status" value="2"/>
</dbReference>
<evidence type="ECO:0000259" key="1">
    <source>
        <dbReference type="Pfam" id="PF00534"/>
    </source>
</evidence>
<gene>
    <name evidence="2" type="ORF">NNL38_17950</name>
</gene>
<dbReference type="Proteomes" id="UP001057998">
    <property type="component" value="Chromosome 2"/>
</dbReference>
<evidence type="ECO:0000313" key="3">
    <source>
        <dbReference type="Proteomes" id="UP001057998"/>
    </source>
</evidence>
<name>A0ABY5GNT1_9GAMM</name>
<evidence type="ECO:0000313" key="2">
    <source>
        <dbReference type="EMBL" id="UTV30460.1"/>
    </source>
</evidence>
<reference evidence="2" key="1">
    <citation type="submission" date="2022-07" db="EMBL/GenBank/DDBJ databases">
        <title>Genome sequencing of Photobacterium atrarenae GJH2-4.</title>
        <authorList>
            <person name="Park S.-J."/>
        </authorList>
    </citation>
    <scope>NUCLEOTIDE SEQUENCE</scope>
    <source>
        <strain evidence="2">GJH2-4</strain>
    </source>
</reference>
<dbReference type="CDD" id="cd03801">
    <property type="entry name" value="GT4_PimA-like"/>
    <property type="match status" value="1"/>
</dbReference>
<accession>A0ABY5GNT1</accession>